<dbReference type="AlphaFoldDB" id="A0A822YCN3"/>
<protein>
    <submittedName>
        <fullName evidence="1">Uncharacterized protein</fullName>
    </submittedName>
</protein>
<evidence type="ECO:0000313" key="2">
    <source>
        <dbReference type="Proteomes" id="UP000607653"/>
    </source>
</evidence>
<comment type="caution">
    <text evidence="1">The sequence shown here is derived from an EMBL/GenBank/DDBJ whole genome shotgun (WGS) entry which is preliminary data.</text>
</comment>
<sequence length="25" mass="2978">MSNEKVILVHTDEVVIQLQQRFTCF</sequence>
<dbReference type="Proteomes" id="UP000607653">
    <property type="component" value="Unassembled WGS sequence"/>
</dbReference>
<evidence type="ECO:0000313" key="1">
    <source>
        <dbReference type="EMBL" id="DAD30350.1"/>
    </source>
</evidence>
<reference evidence="1 2" key="1">
    <citation type="journal article" date="2020" name="Mol. Biol. Evol.">
        <title>Distinct Expression and Methylation Patterns for Genes with Different Fates following a Single Whole-Genome Duplication in Flowering Plants.</title>
        <authorList>
            <person name="Shi T."/>
            <person name="Rahmani R.S."/>
            <person name="Gugger P.F."/>
            <person name="Wang M."/>
            <person name="Li H."/>
            <person name="Zhang Y."/>
            <person name="Li Z."/>
            <person name="Wang Q."/>
            <person name="Van de Peer Y."/>
            <person name="Marchal K."/>
            <person name="Chen J."/>
        </authorList>
    </citation>
    <scope>NUCLEOTIDE SEQUENCE [LARGE SCALE GENOMIC DNA]</scope>
    <source>
        <tissue evidence="1">Leaf</tissue>
    </source>
</reference>
<proteinExistence type="predicted"/>
<dbReference type="EMBL" id="DUZY01000003">
    <property type="protein sequence ID" value="DAD30350.1"/>
    <property type="molecule type" value="Genomic_DNA"/>
</dbReference>
<gene>
    <name evidence="1" type="ORF">HUJ06_009201</name>
</gene>
<organism evidence="1 2">
    <name type="scientific">Nelumbo nucifera</name>
    <name type="common">Sacred lotus</name>
    <dbReference type="NCBI Taxonomy" id="4432"/>
    <lineage>
        <taxon>Eukaryota</taxon>
        <taxon>Viridiplantae</taxon>
        <taxon>Streptophyta</taxon>
        <taxon>Embryophyta</taxon>
        <taxon>Tracheophyta</taxon>
        <taxon>Spermatophyta</taxon>
        <taxon>Magnoliopsida</taxon>
        <taxon>Proteales</taxon>
        <taxon>Nelumbonaceae</taxon>
        <taxon>Nelumbo</taxon>
    </lineage>
</organism>
<keyword evidence="2" id="KW-1185">Reference proteome</keyword>
<accession>A0A822YCN3</accession>
<name>A0A822YCN3_NELNU</name>